<dbReference type="Pfam" id="PF02635">
    <property type="entry name" value="DsrE"/>
    <property type="match status" value="1"/>
</dbReference>
<proteinExistence type="predicted"/>
<dbReference type="PANTHER" id="PTHR37691:SF1">
    <property type="entry name" value="BLR3518 PROTEIN"/>
    <property type="match status" value="1"/>
</dbReference>
<reference evidence="1 2" key="1">
    <citation type="submission" date="2016-10" db="EMBL/GenBank/DDBJ databases">
        <authorList>
            <person name="de Groot N.N."/>
        </authorList>
    </citation>
    <scope>NUCLEOTIDE SEQUENCE [LARGE SCALE GENOMIC DNA]</scope>
    <source>
        <strain evidence="1 2">CGMCC 1.8712</strain>
    </source>
</reference>
<accession>A0A1H3VVZ9</accession>
<dbReference type="AlphaFoldDB" id="A0A1H3VVZ9"/>
<organism evidence="1 2">
    <name type="scientific">Haloplanus vescus</name>
    <dbReference type="NCBI Taxonomy" id="555874"/>
    <lineage>
        <taxon>Archaea</taxon>
        <taxon>Methanobacteriati</taxon>
        <taxon>Methanobacteriota</taxon>
        <taxon>Stenosarchaea group</taxon>
        <taxon>Halobacteria</taxon>
        <taxon>Halobacteriales</taxon>
        <taxon>Haloferacaceae</taxon>
        <taxon>Haloplanus</taxon>
    </lineage>
</organism>
<dbReference type="Proteomes" id="UP000236755">
    <property type="component" value="Unassembled WGS sequence"/>
</dbReference>
<sequence>MRVVFHHSTDDAKLHARTVSNIANLLDDETVTVDDVALVTNSGGLVLVTEESPERERVEQLLDRGVAIKQCRNTIRGAGITEADLVDGVEVVPSGVGELARLQDAGYGYIKP</sequence>
<dbReference type="OrthoDB" id="57062at2157"/>
<gene>
    <name evidence="1" type="ORF">SAMN04488065_0330</name>
</gene>
<dbReference type="Gene3D" id="3.40.1260.10">
    <property type="entry name" value="DsrEFH-like"/>
    <property type="match status" value="1"/>
</dbReference>
<dbReference type="PANTHER" id="PTHR37691">
    <property type="entry name" value="BLR3518 PROTEIN"/>
    <property type="match status" value="1"/>
</dbReference>
<keyword evidence="2" id="KW-1185">Reference proteome</keyword>
<evidence type="ECO:0000313" key="1">
    <source>
        <dbReference type="EMBL" id="SDZ79003.1"/>
    </source>
</evidence>
<dbReference type="SUPFAM" id="SSF75169">
    <property type="entry name" value="DsrEFH-like"/>
    <property type="match status" value="1"/>
</dbReference>
<evidence type="ECO:0000313" key="2">
    <source>
        <dbReference type="Proteomes" id="UP000236755"/>
    </source>
</evidence>
<dbReference type="EMBL" id="FNQT01000001">
    <property type="protein sequence ID" value="SDZ79003.1"/>
    <property type="molecule type" value="Genomic_DNA"/>
</dbReference>
<protein>
    <submittedName>
        <fullName evidence="1">Uncharacterized protein</fullName>
    </submittedName>
</protein>
<dbReference type="InterPro" id="IPR003787">
    <property type="entry name" value="Sulphur_relay_DsrE/F-like"/>
</dbReference>
<dbReference type="RefSeq" id="WP_092630451.1">
    <property type="nucleotide sequence ID" value="NZ_FNQT01000001.1"/>
</dbReference>
<dbReference type="InterPro" id="IPR027396">
    <property type="entry name" value="DsrEFH-like"/>
</dbReference>
<dbReference type="STRING" id="555874.SAMN04488065_0330"/>
<name>A0A1H3VVZ9_9EURY</name>